<protein>
    <submittedName>
        <fullName evidence="2">3-hydroxyacyl-ACP dehydratase</fullName>
    </submittedName>
</protein>
<accession>A0A6G6GNP8</accession>
<evidence type="ECO:0000313" key="2">
    <source>
        <dbReference type="EMBL" id="QIE60120.1"/>
    </source>
</evidence>
<dbReference type="KEGG" id="mgel:G5B37_11265"/>
<dbReference type="Proteomes" id="UP000505306">
    <property type="component" value="Chromosome"/>
</dbReference>
<dbReference type="SUPFAM" id="SSF54637">
    <property type="entry name" value="Thioesterase/thiol ester dehydrase-isomerase"/>
    <property type="match status" value="1"/>
</dbReference>
<sequence length="123" mass="14006">MNLESFYTITTRTEPNENTLNVTIEIDSLHEVFKGHFPGHPVVPGVALLQISKELCETYTETPLVMKEASRVKFVNLVNPLQNNQLNFTLTFEAKEGLLKVKNSTTFVDQTPVMQCMLMFEKI</sequence>
<proteinExistence type="predicted"/>
<organism evidence="2 3">
    <name type="scientific">Rasiella rasia</name>
    <dbReference type="NCBI Taxonomy" id="2744027"/>
    <lineage>
        <taxon>Bacteria</taxon>
        <taxon>Pseudomonadati</taxon>
        <taxon>Bacteroidota</taxon>
        <taxon>Flavobacteriia</taxon>
        <taxon>Flavobacteriales</taxon>
        <taxon>Flavobacteriaceae</taxon>
        <taxon>Rasiella</taxon>
    </lineage>
</organism>
<dbReference type="InterPro" id="IPR054545">
    <property type="entry name" value="ApeI-like"/>
</dbReference>
<dbReference type="RefSeq" id="WP_164680132.1">
    <property type="nucleotide sequence ID" value="NZ_CP049057.1"/>
</dbReference>
<dbReference type="AlphaFoldDB" id="A0A6G6GNP8"/>
<name>A0A6G6GNP8_9FLAO</name>
<evidence type="ECO:0000313" key="3">
    <source>
        <dbReference type="Proteomes" id="UP000505306"/>
    </source>
</evidence>
<feature type="domain" description="ApeI dehydratase-like" evidence="1">
    <location>
        <begin position="15"/>
        <end position="96"/>
    </location>
</feature>
<dbReference type="GO" id="GO:0016829">
    <property type="term" value="F:lyase activity"/>
    <property type="evidence" value="ECO:0007669"/>
    <property type="project" value="UniProtKB-KW"/>
</dbReference>
<dbReference type="EMBL" id="CP049057">
    <property type="protein sequence ID" value="QIE60120.1"/>
    <property type="molecule type" value="Genomic_DNA"/>
</dbReference>
<gene>
    <name evidence="2" type="ORF">G5B37_11265</name>
</gene>
<reference evidence="2 3" key="1">
    <citation type="submission" date="2020-02" db="EMBL/GenBank/DDBJ databases">
        <title>Complete genome sequence of Flavobacteriaceae bacterium.</title>
        <authorList>
            <person name="Kim S.-J."/>
            <person name="Kim Y.-S."/>
            <person name="Kim K.-H."/>
        </authorList>
    </citation>
    <scope>NUCLEOTIDE SEQUENCE [LARGE SCALE GENOMIC DNA]</scope>
    <source>
        <strain evidence="2 3">RR4-40</strain>
    </source>
</reference>
<dbReference type="Pfam" id="PF22818">
    <property type="entry name" value="ApeI-like"/>
    <property type="match status" value="1"/>
</dbReference>
<keyword evidence="3" id="KW-1185">Reference proteome</keyword>
<evidence type="ECO:0000259" key="1">
    <source>
        <dbReference type="Pfam" id="PF22818"/>
    </source>
</evidence>
<dbReference type="Gene3D" id="3.10.129.10">
    <property type="entry name" value="Hotdog Thioesterase"/>
    <property type="match status" value="1"/>
</dbReference>
<dbReference type="InterPro" id="IPR029069">
    <property type="entry name" value="HotDog_dom_sf"/>
</dbReference>